<evidence type="ECO:0000313" key="5">
    <source>
        <dbReference type="Proteomes" id="UP000799766"/>
    </source>
</evidence>
<name>A0A6A6PAM3_9PEZI</name>
<gene>
    <name evidence="4" type="ORF">BDY21DRAFT_136295</name>
</gene>
<feature type="compositionally biased region" description="Gly residues" evidence="2">
    <location>
        <begin position="76"/>
        <end position="102"/>
    </location>
</feature>
<dbReference type="Proteomes" id="UP000799766">
    <property type="component" value="Unassembled WGS sequence"/>
</dbReference>
<reference evidence="4" key="1">
    <citation type="journal article" date="2020" name="Stud. Mycol.">
        <title>101 Dothideomycetes genomes: a test case for predicting lifestyles and emergence of pathogens.</title>
        <authorList>
            <person name="Haridas S."/>
            <person name="Albert R."/>
            <person name="Binder M."/>
            <person name="Bloem J."/>
            <person name="Labutti K."/>
            <person name="Salamov A."/>
            <person name="Andreopoulos B."/>
            <person name="Baker S."/>
            <person name="Barry K."/>
            <person name="Bills G."/>
            <person name="Bluhm B."/>
            <person name="Cannon C."/>
            <person name="Castanera R."/>
            <person name="Culley D."/>
            <person name="Daum C."/>
            <person name="Ezra D."/>
            <person name="Gonzalez J."/>
            <person name="Henrissat B."/>
            <person name="Kuo A."/>
            <person name="Liang C."/>
            <person name="Lipzen A."/>
            <person name="Lutzoni F."/>
            <person name="Magnuson J."/>
            <person name="Mondo S."/>
            <person name="Nolan M."/>
            <person name="Ohm R."/>
            <person name="Pangilinan J."/>
            <person name="Park H.-J."/>
            <person name="Ramirez L."/>
            <person name="Alfaro M."/>
            <person name="Sun H."/>
            <person name="Tritt A."/>
            <person name="Yoshinaga Y."/>
            <person name="Zwiers L.-H."/>
            <person name="Turgeon B."/>
            <person name="Goodwin S."/>
            <person name="Spatafora J."/>
            <person name="Crous P."/>
            <person name="Grigoriev I."/>
        </authorList>
    </citation>
    <scope>NUCLEOTIDE SEQUENCE</scope>
    <source>
        <strain evidence="4">ATCC 16933</strain>
    </source>
</reference>
<evidence type="ECO:0000256" key="1">
    <source>
        <dbReference type="PROSITE-ProRule" id="PRU01207"/>
    </source>
</evidence>
<dbReference type="OrthoDB" id="63267at2759"/>
<feature type="compositionally biased region" description="Pro residues" evidence="2">
    <location>
        <begin position="141"/>
        <end position="150"/>
    </location>
</feature>
<keyword evidence="5" id="KW-1185">Reference proteome</keyword>
<keyword evidence="1" id="KW-0175">Coiled coil</keyword>
<evidence type="ECO:0000313" key="4">
    <source>
        <dbReference type="EMBL" id="KAF2460966.1"/>
    </source>
</evidence>
<feature type="domain" description="REM-1" evidence="3">
    <location>
        <begin position="1"/>
        <end position="68"/>
    </location>
</feature>
<evidence type="ECO:0000259" key="3">
    <source>
        <dbReference type="PROSITE" id="PS51860"/>
    </source>
</evidence>
<dbReference type="InterPro" id="IPR011072">
    <property type="entry name" value="HR1_rho-bd"/>
</dbReference>
<dbReference type="Pfam" id="PF02185">
    <property type="entry name" value="HR1"/>
    <property type="match status" value="1"/>
</dbReference>
<dbReference type="PROSITE" id="PS51860">
    <property type="entry name" value="REM_1"/>
    <property type="match status" value="1"/>
</dbReference>
<dbReference type="EMBL" id="MU001672">
    <property type="protein sequence ID" value="KAF2460966.1"/>
    <property type="molecule type" value="Genomic_DNA"/>
</dbReference>
<dbReference type="SMART" id="SM00742">
    <property type="entry name" value="Hr1"/>
    <property type="match status" value="1"/>
</dbReference>
<proteinExistence type="predicted"/>
<evidence type="ECO:0000256" key="2">
    <source>
        <dbReference type="SAM" id="MobiDB-lite"/>
    </source>
</evidence>
<dbReference type="AlphaFoldDB" id="A0A6A6PAM3"/>
<dbReference type="GO" id="GO:0007165">
    <property type="term" value="P:signal transduction"/>
    <property type="evidence" value="ECO:0007669"/>
    <property type="project" value="InterPro"/>
</dbReference>
<sequence>MNNEEEVIRDVNRKIEREKALITAANAMRQSTGNQAVLSRLGTQIRDGQRNIEYLEGRLREIQMRRMGSGMEGMSLGPGGGRGSGGSVGGGGGGSSSAAGGGPAPPSHDNRGDSYMDAGSYGSPGPGGYSQLSGGRGLMPPRAPYAPPAPASNLPSKPRSNYTKLGGSWPVAPETGRFA</sequence>
<accession>A0A6A6PAM3</accession>
<protein>
    <recommendedName>
        <fullName evidence="3">REM-1 domain-containing protein</fullName>
    </recommendedName>
</protein>
<feature type="region of interest" description="Disordered" evidence="2">
    <location>
        <begin position="69"/>
        <end position="179"/>
    </location>
</feature>
<organism evidence="4 5">
    <name type="scientific">Lineolata rhizophorae</name>
    <dbReference type="NCBI Taxonomy" id="578093"/>
    <lineage>
        <taxon>Eukaryota</taxon>
        <taxon>Fungi</taxon>
        <taxon>Dikarya</taxon>
        <taxon>Ascomycota</taxon>
        <taxon>Pezizomycotina</taxon>
        <taxon>Dothideomycetes</taxon>
        <taxon>Dothideomycetes incertae sedis</taxon>
        <taxon>Lineolatales</taxon>
        <taxon>Lineolataceae</taxon>
        <taxon>Lineolata</taxon>
    </lineage>
</organism>
<feature type="compositionally biased region" description="Polar residues" evidence="2">
    <location>
        <begin position="153"/>
        <end position="163"/>
    </location>
</feature>